<accession>A0AAN9KLG4</accession>
<reference evidence="1 2" key="1">
    <citation type="submission" date="2024-01" db="EMBL/GenBank/DDBJ databases">
        <title>The genomes of 5 underutilized Papilionoideae crops provide insights into root nodulation and disease resistance.</title>
        <authorList>
            <person name="Yuan L."/>
        </authorList>
    </citation>
    <scope>NUCLEOTIDE SEQUENCE [LARGE SCALE GENOMIC DNA]</scope>
    <source>
        <strain evidence="1">LY-2023</strain>
        <tissue evidence="1">Leaf</tissue>
    </source>
</reference>
<gene>
    <name evidence="1" type="ORF">RJT34_03036</name>
</gene>
<keyword evidence="2" id="KW-1185">Reference proteome</keyword>
<dbReference type="EMBL" id="JAYKXN010000001">
    <property type="protein sequence ID" value="KAK7318337.1"/>
    <property type="molecule type" value="Genomic_DNA"/>
</dbReference>
<evidence type="ECO:0000313" key="2">
    <source>
        <dbReference type="Proteomes" id="UP001359559"/>
    </source>
</evidence>
<dbReference type="Proteomes" id="UP001359559">
    <property type="component" value="Unassembled WGS sequence"/>
</dbReference>
<sequence length="84" mass="9651">MKRVGRAEQGGGYEVRARGVYLALPKERSQRQHRFVIQKTQKDTSSFVMVKEIKKKFGRVNDRHGISQTLLTVFLPPNALQILI</sequence>
<evidence type="ECO:0000313" key="1">
    <source>
        <dbReference type="EMBL" id="KAK7318337.1"/>
    </source>
</evidence>
<name>A0AAN9KLG4_CLITE</name>
<dbReference type="AlphaFoldDB" id="A0AAN9KLG4"/>
<comment type="caution">
    <text evidence="1">The sequence shown here is derived from an EMBL/GenBank/DDBJ whole genome shotgun (WGS) entry which is preliminary data.</text>
</comment>
<organism evidence="1 2">
    <name type="scientific">Clitoria ternatea</name>
    <name type="common">Butterfly pea</name>
    <dbReference type="NCBI Taxonomy" id="43366"/>
    <lineage>
        <taxon>Eukaryota</taxon>
        <taxon>Viridiplantae</taxon>
        <taxon>Streptophyta</taxon>
        <taxon>Embryophyta</taxon>
        <taxon>Tracheophyta</taxon>
        <taxon>Spermatophyta</taxon>
        <taxon>Magnoliopsida</taxon>
        <taxon>eudicotyledons</taxon>
        <taxon>Gunneridae</taxon>
        <taxon>Pentapetalae</taxon>
        <taxon>rosids</taxon>
        <taxon>fabids</taxon>
        <taxon>Fabales</taxon>
        <taxon>Fabaceae</taxon>
        <taxon>Papilionoideae</taxon>
        <taxon>50 kb inversion clade</taxon>
        <taxon>NPAAA clade</taxon>
        <taxon>indigoferoid/millettioid clade</taxon>
        <taxon>Phaseoleae</taxon>
        <taxon>Clitoria</taxon>
    </lineage>
</organism>
<protein>
    <submittedName>
        <fullName evidence="1">Uncharacterized protein</fullName>
    </submittedName>
</protein>
<proteinExistence type="predicted"/>